<dbReference type="EMBL" id="CBXF010000081">
    <property type="protein sequence ID" value="CDL82711.1"/>
    <property type="molecule type" value="Genomic_DNA"/>
</dbReference>
<name>W1IYK2_9GAMM</name>
<evidence type="ECO:0000313" key="2">
    <source>
        <dbReference type="Proteomes" id="UP000019202"/>
    </source>
</evidence>
<dbReference type="RefSeq" id="WP_038237355.1">
    <property type="nucleotide sequence ID" value="NZ_CAWLWS010000081.1"/>
</dbReference>
<dbReference type="GeneID" id="97124482"/>
<dbReference type="AlphaFoldDB" id="W1IYK2"/>
<sequence length="114" mass="12091">MSSTIATTSSGSLNRRKMNPYDAAMERYLADPFFGSIERRVVPQGEGNLALGNEAARHVFDAAGVPPDEVDCLISVSKFPDHIGSGNAGYIAQALGTGGGAFNIKDITRKFLTI</sequence>
<evidence type="ECO:0008006" key="3">
    <source>
        <dbReference type="Google" id="ProtNLM"/>
    </source>
</evidence>
<dbReference type="STRING" id="1427518.XSR1_230022"/>
<reference evidence="1" key="1">
    <citation type="submission" date="2013-11" db="EMBL/GenBank/DDBJ databases">
        <title>Draft genome sequence and annotation of the entomopathogenic bacteria, Xenorhabdus cabanillasi strain JM26 and Xenorhabdus szentirmai strain DSM 16338.</title>
        <authorList>
            <person name="Gualtieri M."/>
            <person name="Ogier J.C."/>
            <person name="Pages S."/>
            <person name="Givaudan A."/>
            <person name="Gaudriault S."/>
        </authorList>
    </citation>
    <scope>NUCLEOTIDE SEQUENCE [LARGE SCALE GENOMIC DNA]</scope>
    <source>
        <strain evidence="1">DSM 16338</strain>
    </source>
</reference>
<organism evidence="1 2">
    <name type="scientific">Xenorhabdus szentirmaii DSM 16338</name>
    <dbReference type="NCBI Taxonomy" id="1427518"/>
    <lineage>
        <taxon>Bacteria</taxon>
        <taxon>Pseudomonadati</taxon>
        <taxon>Pseudomonadota</taxon>
        <taxon>Gammaproteobacteria</taxon>
        <taxon>Enterobacterales</taxon>
        <taxon>Morganellaceae</taxon>
        <taxon>Xenorhabdus</taxon>
    </lineage>
</organism>
<dbReference type="Proteomes" id="UP000019202">
    <property type="component" value="Unassembled WGS sequence"/>
</dbReference>
<protein>
    <recommendedName>
        <fullName evidence="3">Thiolase N-terminal domain-containing protein</fullName>
    </recommendedName>
</protein>
<dbReference type="GO" id="GO:0016746">
    <property type="term" value="F:acyltransferase activity"/>
    <property type="evidence" value="ECO:0007669"/>
    <property type="project" value="InterPro"/>
</dbReference>
<keyword evidence="2" id="KW-1185">Reference proteome</keyword>
<evidence type="ECO:0000313" key="1">
    <source>
        <dbReference type="EMBL" id="CDL82711.1"/>
    </source>
</evidence>
<gene>
    <name evidence="1" type="ORF">XSR1_230022</name>
</gene>
<proteinExistence type="predicted"/>
<dbReference type="InterPro" id="IPR016039">
    <property type="entry name" value="Thiolase-like"/>
</dbReference>
<accession>W1IYK2</accession>
<comment type="caution">
    <text evidence="1">The sequence shown here is derived from an EMBL/GenBank/DDBJ whole genome shotgun (WGS) entry which is preliminary data.</text>
</comment>
<dbReference type="OrthoDB" id="6439746at2"/>
<dbReference type="Gene3D" id="3.40.47.10">
    <property type="match status" value="1"/>
</dbReference>
<dbReference type="SUPFAM" id="SSF53901">
    <property type="entry name" value="Thiolase-like"/>
    <property type="match status" value="1"/>
</dbReference>